<dbReference type="GeneID" id="31360051"/>
<comment type="caution">
    <text evidence="11">The sequence shown here is derived from an EMBL/GenBank/DDBJ whole genome shotgun (WGS) entry which is preliminary data.</text>
</comment>
<keyword evidence="4 8" id="KW-0479">Metal-binding</keyword>
<comment type="subcellular location">
    <subcellularLocation>
        <location evidence="1">Membrane</location>
    </subcellularLocation>
</comment>
<proteinExistence type="inferred from homology"/>
<evidence type="ECO:0000256" key="1">
    <source>
        <dbReference type="ARBA" id="ARBA00004370"/>
    </source>
</evidence>
<dbReference type="EMBL" id="ADBJ01000020">
    <property type="protein sequence ID" value="EFA82144.1"/>
    <property type="molecule type" value="Genomic_DNA"/>
</dbReference>
<dbReference type="AlphaFoldDB" id="D3B7X6"/>
<dbReference type="SUPFAM" id="SSF55856">
    <property type="entry name" value="Cytochrome b5-like heme/steroid binding domain"/>
    <property type="match status" value="1"/>
</dbReference>
<evidence type="ECO:0000256" key="5">
    <source>
        <dbReference type="ARBA" id="ARBA00023004"/>
    </source>
</evidence>
<gene>
    <name evidence="11" type="primary">cyb5A</name>
    <name evidence="11" type="ORF">PPL_04564</name>
</gene>
<evidence type="ECO:0000256" key="7">
    <source>
        <dbReference type="ARBA" id="ARBA00038168"/>
    </source>
</evidence>
<sequence>MAETTYTLEEIKKHNSLSDLWLIYNNDVYDVTKFVEDHPGGEEVLKGTAGKDSTQEFDDVGHSDSAKSKMKQFRIGRVAGAPPRSEEVKKPKATKSAAPVSQVRQQNQGMGMKAPIIFIIVALIAYYLATGQSTA</sequence>
<dbReference type="PROSITE" id="PS50255">
    <property type="entry name" value="CYTOCHROME_B5_2"/>
    <property type="match status" value="1"/>
</dbReference>
<evidence type="ECO:0000256" key="4">
    <source>
        <dbReference type="ARBA" id="ARBA00022723"/>
    </source>
</evidence>
<keyword evidence="3 8" id="KW-0812">Transmembrane</keyword>
<dbReference type="FunFam" id="3.10.120.10:FF:000002">
    <property type="entry name" value="Cytochrome b5 type B"/>
    <property type="match status" value="1"/>
</dbReference>
<evidence type="ECO:0000259" key="10">
    <source>
        <dbReference type="PROSITE" id="PS50255"/>
    </source>
</evidence>
<dbReference type="InterPro" id="IPR018506">
    <property type="entry name" value="Cyt_B5_heme-BS"/>
</dbReference>
<dbReference type="PANTHER" id="PTHR19359:SF14">
    <property type="entry name" value="CYTOCHROME B5 A"/>
    <property type="match status" value="1"/>
</dbReference>
<evidence type="ECO:0000313" key="12">
    <source>
        <dbReference type="Proteomes" id="UP000001396"/>
    </source>
</evidence>
<feature type="domain" description="Cytochrome b5 heme-binding" evidence="10">
    <location>
        <begin position="3"/>
        <end position="79"/>
    </location>
</feature>
<keyword evidence="2 8" id="KW-0349">Heme</keyword>
<organism evidence="11 12">
    <name type="scientific">Heterostelium pallidum (strain ATCC 26659 / Pp 5 / PN500)</name>
    <name type="common">Cellular slime mold</name>
    <name type="synonym">Polysphondylium pallidum</name>
    <dbReference type="NCBI Taxonomy" id="670386"/>
    <lineage>
        <taxon>Eukaryota</taxon>
        <taxon>Amoebozoa</taxon>
        <taxon>Evosea</taxon>
        <taxon>Eumycetozoa</taxon>
        <taxon>Dictyostelia</taxon>
        <taxon>Acytosteliales</taxon>
        <taxon>Acytosteliaceae</taxon>
        <taxon>Heterostelium</taxon>
    </lineage>
</organism>
<feature type="region of interest" description="Disordered" evidence="9">
    <location>
        <begin position="41"/>
        <end position="67"/>
    </location>
</feature>
<feature type="transmembrane region" description="Helical" evidence="8">
    <location>
        <begin position="110"/>
        <end position="129"/>
    </location>
</feature>
<keyword evidence="6 8" id="KW-0472">Membrane</keyword>
<evidence type="ECO:0000256" key="6">
    <source>
        <dbReference type="ARBA" id="ARBA00023136"/>
    </source>
</evidence>
<dbReference type="OMA" id="APKWSET"/>
<dbReference type="SMART" id="SM01117">
    <property type="entry name" value="Cyt-b5"/>
    <property type="match status" value="1"/>
</dbReference>
<dbReference type="FunCoup" id="D3B7X6">
    <property type="interactions" value="6"/>
</dbReference>
<dbReference type="PRINTS" id="PR00363">
    <property type="entry name" value="CYTOCHROMEB5"/>
</dbReference>
<dbReference type="PANTHER" id="PTHR19359">
    <property type="entry name" value="CYTOCHROME B5"/>
    <property type="match status" value="1"/>
</dbReference>
<dbReference type="GO" id="GO:0020037">
    <property type="term" value="F:heme binding"/>
    <property type="evidence" value="ECO:0007669"/>
    <property type="project" value="UniProtKB-UniRule"/>
</dbReference>
<evidence type="ECO:0000313" key="11">
    <source>
        <dbReference type="EMBL" id="EFA82144.1"/>
    </source>
</evidence>
<evidence type="ECO:0000256" key="8">
    <source>
        <dbReference type="RuleBase" id="RU362121"/>
    </source>
</evidence>
<dbReference type="Pfam" id="PF00173">
    <property type="entry name" value="Cyt-b5"/>
    <property type="match status" value="1"/>
</dbReference>
<dbReference type="InterPro" id="IPR036400">
    <property type="entry name" value="Cyt_B5-like_heme/steroid_sf"/>
</dbReference>
<evidence type="ECO:0000256" key="3">
    <source>
        <dbReference type="ARBA" id="ARBA00022692"/>
    </source>
</evidence>
<dbReference type="GO" id="GO:0016020">
    <property type="term" value="C:membrane"/>
    <property type="evidence" value="ECO:0007669"/>
    <property type="project" value="UniProtKB-SubCell"/>
</dbReference>
<name>D3B7X6_HETP5</name>
<reference evidence="11 12" key="1">
    <citation type="journal article" date="2011" name="Genome Res.">
        <title>Phylogeny-wide analysis of social amoeba genomes highlights ancient origins for complex intercellular communication.</title>
        <authorList>
            <person name="Heidel A.J."/>
            <person name="Lawal H.M."/>
            <person name="Felder M."/>
            <person name="Schilde C."/>
            <person name="Helps N.R."/>
            <person name="Tunggal B."/>
            <person name="Rivero F."/>
            <person name="John U."/>
            <person name="Schleicher M."/>
            <person name="Eichinger L."/>
            <person name="Platzer M."/>
            <person name="Noegel A.A."/>
            <person name="Schaap P."/>
            <person name="Gloeckner G."/>
        </authorList>
    </citation>
    <scope>NUCLEOTIDE SEQUENCE [LARGE SCALE GENOMIC DNA]</scope>
    <source>
        <strain evidence="12">ATCC 26659 / Pp 5 / PN500</strain>
    </source>
</reference>
<dbReference type="Gene3D" id="3.10.120.10">
    <property type="entry name" value="Cytochrome b5-like heme/steroid binding domain"/>
    <property type="match status" value="1"/>
</dbReference>
<dbReference type="PROSITE" id="PS00191">
    <property type="entry name" value="CYTOCHROME_B5_1"/>
    <property type="match status" value="1"/>
</dbReference>
<keyword evidence="12" id="KW-1185">Reference proteome</keyword>
<dbReference type="RefSeq" id="XP_020434261.1">
    <property type="nucleotide sequence ID" value="XM_020575466.1"/>
</dbReference>
<dbReference type="InterPro" id="IPR050668">
    <property type="entry name" value="Cytochrome_b5"/>
</dbReference>
<dbReference type="InterPro" id="IPR001199">
    <property type="entry name" value="Cyt_B5-like_heme/steroid-bd"/>
</dbReference>
<keyword evidence="8" id="KW-1133">Transmembrane helix</keyword>
<keyword evidence="5 8" id="KW-0408">Iron</keyword>
<dbReference type="GO" id="GO:0046872">
    <property type="term" value="F:metal ion binding"/>
    <property type="evidence" value="ECO:0007669"/>
    <property type="project" value="UniProtKB-UniRule"/>
</dbReference>
<comment type="similarity">
    <text evidence="7 8">Belongs to the cytochrome b5 family.</text>
</comment>
<dbReference type="Proteomes" id="UP000001396">
    <property type="component" value="Unassembled WGS sequence"/>
</dbReference>
<evidence type="ECO:0000256" key="2">
    <source>
        <dbReference type="ARBA" id="ARBA00022617"/>
    </source>
</evidence>
<feature type="region of interest" description="Disordered" evidence="9">
    <location>
        <begin position="79"/>
        <end position="106"/>
    </location>
</feature>
<dbReference type="InParanoid" id="D3B7X6"/>
<accession>D3B7X6</accession>
<dbReference type="STRING" id="670386.D3B7X6"/>
<protein>
    <submittedName>
        <fullName evidence="11">Cytochrome b5 A</fullName>
    </submittedName>
</protein>
<evidence type="ECO:0000256" key="9">
    <source>
        <dbReference type="SAM" id="MobiDB-lite"/>
    </source>
</evidence>